<feature type="transmembrane region" description="Helical" evidence="1">
    <location>
        <begin position="155"/>
        <end position="176"/>
    </location>
</feature>
<comment type="caution">
    <text evidence="2">The sequence shown here is derived from an EMBL/GenBank/DDBJ whole genome shotgun (WGS) entry which is preliminary data.</text>
</comment>
<accession>A0A843UD58</accession>
<name>A0A843UD58_COLES</name>
<feature type="transmembrane region" description="Helical" evidence="1">
    <location>
        <begin position="23"/>
        <end position="43"/>
    </location>
</feature>
<dbReference type="Proteomes" id="UP000652761">
    <property type="component" value="Unassembled WGS sequence"/>
</dbReference>
<keyword evidence="1" id="KW-1133">Transmembrane helix</keyword>
<reference evidence="2" key="1">
    <citation type="submission" date="2017-07" db="EMBL/GenBank/DDBJ databases">
        <title>Taro Niue Genome Assembly and Annotation.</title>
        <authorList>
            <person name="Atibalentja N."/>
            <person name="Keating K."/>
            <person name="Fields C.J."/>
        </authorList>
    </citation>
    <scope>NUCLEOTIDE SEQUENCE</scope>
    <source>
        <strain evidence="2">Niue_2</strain>
        <tissue evidence="2">Leaf</tissue>
    </source>
</reference>
<keyword evidence="3" id="KW-1185">Reference proteome</keyword>
<evidence type="ECO:0000256" key="1">
    <source>
        <dbReference type="SAM" id="Phobius"/>
    </source>
</evidence>
<evidence type="ECO:0000313" key="2">
    <source>
        <dbReference type="EMBL" id="MQL81351.1"/>
    </source>
</evidence>
<sequence>MDVGATLGTLGEGPGGVRLPCKFRVRAVVCCSCCCIVCVASVIARRVRDVVARLAVDSLAVVFPYGGRLQASPGAVLLVVFGAFKCACAAVAERACMWRGLHRCRVVVCGTSGRCSVCRVAPLVERCDTCLWLLSAWCWLVVSSGEVLLELRTVSRLFLLLPCYLRVLGVLLVWLVRSDEFSQSSVLVVLWRFSQDWLAVPFGWAAFWRGSPRTTLGAFGGVYLGVVGQGVVRLVVRLAAALASLSR</sequence>
<feature type="transmembrane region" description="Helical" evidence="1">
    <location>
        <begin position="220"/>
        <end position="245"/>
    </location>
</feature>
<gene>
    <name evidence="2" type="ORF">Taro_013803</name>
</gene>
<keyword evidence="1" id="KW-0472">Membrane</keyword>
<dbReference type="AlphaFoldDB" id="A0A843UD58"/>
<keyword evidence="1" id="KW-0812">Transmembrane</keyword>
<proteinExistence type="predicted"/>
<organism evidence="2 3">
    <name type="scientific">Colocasia esculenta</name>
    <name type="common">Wild taro</name>
    <name type="synonym">Arum esculentum</name>
    <dbReference type="NCBI Taxonomy" id="4460"/>
    <lineage>
        <taxon>Eukaryota</taxon>
        <taxon>Viridiplantae</taxon>
        <taxon>Streptophyta</taxon>
        <taxon>Embryophyta</taxon>
        <taxon>Tracheophyta</taxon>
        <taxon>Spermatophyta</taxon>
        <taxon>Magnoliopsida</taxon>
        <taxon>Liliopsida</taxon>
        <taxon>Araceae</taxon>
        <taxon>Aroideae</taxon>
        <taxon>Colocasieae</taxon>
        <taxon>Colocasia</taxon>
    </lineage>
</organism>
<protein>
    <submittedName>
        <fullName evidence="2">Uncharacterized protein</fullName>
    </submittedName>
</protein>
<evidence type="ECO:0000313" key="3">
    <source>
        <dbReference type="Proteomes" id="UP000652761"/>
    </source>
</evidence>
<dbReference type="EMBL" id="NMUH01000561">
    <property type="protein sequence ID" value="MQL81351.1"/>
    <property type="molecule type" value="Genomic_DNA"/>
</dbReference>